<protein>
    <recommendedName>
        <fullName evidence="9">Protein kinase domain-containing protein</fullName>
    </recommendedName>
</protein>
<proteinExistence type="predicted"/>
<feature type="binding site" evidence="7">
    <location>
        <begin position="216"/>
        <end position="217"/>
    </location>
    <ligand>
        <name>ATP</name>
        <dbReference type="ChEBI" id="CHEBI:30616"/>
    </ligand>
</feature>
<dbReference type="HOGENOM" id="CLU_000288_63_6_1"/>
<keyword evidence="3 7" id="KW-0547">Nucleotide-binding</keyword>
<name>B7GE94_PHATC</name>
<gene>
    <name evidence="10" type="ORF">PHATRDRAFT_50489</name>
</gene>
<sequence length="387" mass="44294">MAIAKNPHRSPEMFRIHRYSLWSFEVGASVQPLSKGKRKKSRFMISPTPTHSNFWNSHDFTLDKKIGQGCFGKIYRAKYHRPIELAPSRDRSQSSVHINAKKCSFVAIKQFSKIKLMESKDRGSRSHELLEREIGIHSQLQHKHILSFWGYFDSLSHVSLVLEYAPYGDLLNYTTRNFPYSRELRLKASSHFVRQIACALDHLQACQIAHRDIKPENIVVVSPRQVKLCDFGWAVSFQKAGYQTTLCAYVDSWALGVLTYELVEGESPFVLDASKCKTNLPRQQIHGNVTTEMVFDKIRNFPGFFPRHGPSQLTSVEMRTFADFVTGLMQINPESRWCPVDALEHSFLSLSSFLVEGREPPNKEHSRHSSFSKPASYVHFINNASVG</sequence>
<dbReference type="InterPro" id="IPR000719">
    <property type="entry name" value="Prot_kinase_dom"/>
</dbReference>
<keyword evidence="4" id="KW-0418">Kinase</keyword>
<feature type="domain" description="Protein kinase" evidence="9">
    <location>
        <begin position="60"/>
        <end position="348"/>
    </location>
</feature>
<dbReference type="Gene3D" id="1.10.510.10">
    <property type="entry name" value="Transferase(Phosphotransferase) domain 1"/>
    <property type="match status" value="1"/>
</dbReference>
<evidence type="ECO:0000256" key="4">
    <source>
        <dbReference type="ARBA" id="ARBA00022777"/>
    </source>
</evidence>
<keyword evidence="1" id="KW-0723">Serine/threonine-protein kinase</keyword>
<dbReference type="GO" id="GO:0004674">
    <property type="term" value="F:protein serine/threonine kinase activity"/>
    <property type="evidence" value="ECO:0007669"/>
    <property type="project" value="UniProtKB-KW"/>
</dbReference>
<keyword evidence="11" id="KW-1185">Reference proteome</keyword>
<reference evidence="11" key="2">
    <citation type="submission" date="2008-08" db="EMBL/GenBank/DDBJ databases">
        <authorList>
            <consortium name="Diatom Consortium"/>
            <person name="Grigoriev I."/>
            <person name="Grimwood J."/>
            <person name="Kuo A."/>
            <person name="Otillar R.P."/>
            <person name="Salamov A."/>
            <person name="Detter J.C."/>
            <person name="Lindquist E."/>
            <person name="Shapiro H."/>
            <person name="Lucas S."/>
            <person name="Glavina del Rio T."/>
            <person name="Pitluck S."/>
            <person name="Rokhsar D."/>
            <person name="Bowler C."/>
        </authorList>
    </citation>
    <scope>GENOME REANNOTATION</scope>
    <source>
        <strain evidence="11">CCAP 1055/1</strain>
    </source>
</reference>
<evidence type="ECO:0000313" key="11">
    <source>
        <dbReference type="Proteomes" id="UP000000759"/>
    </source>
</evidence>
<dbReference type="InterPro" id="IPR008271">
    <property type="entry name" value="Ser/Thr_kinase_AS"/>
</dbReference>
<dbReference type="Proteomes" id="UP000000759">
    <property type="component" value="Chromosome 30"/>
</dbReference>
<evidence type="ECO:0000256" key="8">
    <source>
        <dbReference type="PIRSR" id="PIRSR630616-3"/>
    </source>
</evidence>
<feature type="active site" description="Proton acceptor" evidence="6">
    <location>
        <position position="212"/>
    </location>
</feature>
<evidence type="ECO:0000256" key="5">
    <source>
        <dbReference type="ARBA" id="ARBA00022840"/>
    </source>
</evidence>
<dbReference type="RefSeq" id="XP_002185398.1">
    <property type="nucleotide sequence ID" value="XM_002185362.1"/>
</dbReference>
<keyword evidence="2" id="KW-0808">Transferase</keyword>
<evidence type="ECO:0000256" key="3">
    <source>
        <dbReference type="ARBA" id="ARBA00022741"/>
    </source>
</evidence>
<evidence type="ECO:0000313" key="10">
    <source>
        <dbReference type="EMBL" id="EEC43067.1"/>
    </source>
</evidence>
<evidence type="ECO:0000256" key="7">
    <source>
        <dbReference type="PIRSR" id="PIRSR630616-2"/>
    </source>
</evidence>
<dbReference type="KEGG" id="pti:PHATRDRAFT_50489"/>
<dbReference type="InParanoid" id="B7GE94"/>
<dbReference type="SMART" id="SM00220">
    <property type="entry name" value="S_TKc"/>
    <property type="match status" value="1"/>
</dbReference>
<feature type="binding site" evidence="7">
    <location>
        <begin position="163"/>
        <end position="165"/>
    </location>
    <ligand>
        <name>ATP</name>
        <dbReference type="ChEBI" id="CHEBI:30616"/>
    </ligand>
</feature>
<accession>B7GE94</accession>
<organism evidence="10 11">
    <name type="scientific">Phaeodactylum tricornutum (strain CCAP 1055/1)</name>
    <dbReference type="NCBI Taxonomy" id="556484"/>
    <lineage>
        <taxon>Eukaryota</taxon>
        <taxon>Sar</taxon>
        <taxon>Stramenopiles</taxon>
        <taxon>Ochrophyta</taxon>
        <taxon>Bacillariophyta</taxon>
        <taxon>Bacillariophyceae</taxon>
        <taxon>Bacillariophycidae</taxon>
        <taxon>Naviculales</taxon>
        <taxon>Phaeodactylaceae</taxon>
        <taxon>Phaeodactylum</taxon>
    </lineage>
</organism>
<dbReference type="PANTHER" id="PTHR24350">
    <property type="entry name" value="SERINE/THREONINE-PROTEIN KINASE IAL-RELATED"/>
    <property type="match status" value="1"/>
</dbReference>
<dbReference type="eggNOG" id="KOG0580">
    <property type="taxonomic scope" value="Eukaryota"/>
</dbReference>
<dbReference type="PaxDb" id="2850-Phatr50489"/>
<evidence type="ECO:0000256" key="6">
    <source>
        <dbReference type="PIRSR" id="PIRSR630616-1"/>
    </source>
</evidence>
<dbReference type="EMBL" id="CM000632">
    <property type="protein sequence ID" value="EEC43067.1"/>
    <property type="molecule type" value="Genomic_DNA"/>
</dbReference>
<dbReference type="GO" id="GO:0005524">
    <property type="term" value="F:ATP binding"/>
    <property type="evidence" value="ECO:0007669"/>
    <property type="project" value="UniProtKB-KW"/>
</dbReference>
<dbReference type="InterPro" id="IPR030616">
    <property type="entry name" value="Aur-like"/>
</dbReference>
<feature type="binding site" evidence="7">
    <location>
        <position position="230"/>
    </location>
    <ligand>
        <name>ATP</name>
        <dbReference type="ChEBI" id="CHEBI:30616"/>
    </ligand>
</feature>
<reference evidence="10 11" key="1">
    <citation type="journal article" date="2008" name="Nature">
        <title>The Phaeodactylum genome reveals the evolutionary history of diatom genomes.</title>
        <authorList>
            <person name="Bowler C."/>
            <person name="Allen A.E."/>
            <person name="Badger J.H."/>
            <person name="Grimwood J."/>
            <person name="Jabbari K."/>
            <person name="Kuo A."/>
            <person name="Maheswari U."/>
            <person name="Martens C."/>
            <person name="Maumus F."/>
            <person name="Otillar R.P."/>
            <person name="Rayko E."/>
            <person name="Salamov A."/>
            <person name="Vandepoele K."/>
            <person name="Beszteri B."/>
            <person name="Gruber A."/>
            <person name="Heijde M."/>
            <person name="Katinka M."/>
            <person name="Mock T."/>
            <person name="Valentin K."/>
            <person name="Verret F."/>
            <person name="Berges J.A."/>
            <person name="Brownlee C."/>
            <person name="Cadoret J.P."/>
            <person name="Chiovitti A."/>
            <person name="Choi C.J."/>
            <person name="Coesel S."/>
            <person name="De Martino A."/>
            <person name="Detter J.C."/>
            <person name="Durkin C."/>
            <person name="Falciatore A."/>
            <person name="Fournet J."/>
            <person name="Haruta M."/>
            <person name="Huysman M.J."/>
            <person name="Jenkins B.D."/>
            <person name="Jiroutova K."/>
            <person name="Jorgensen R.E."/>
            <person name="Joubert Y."/>
            <person name="Kaplan A."/>
            <person name="Kroger N."/>
            <person name="Kroth P.G."/>
            <person name="La Roche J."/>
            <person name="Lindquist E."/>
            <person name="Lommer M."/>
            <person name="Martin-Jezequel V."/>
            <person name="Lopez P.J."/>
            <person name="Lucas S."/>
            <person name="Mangogna M."/>
            <person name="McGinnis K."/>
            <person name="Medlin L.K."/>
            <person name="Montsant A."/>
            <person name="Oudot-Le Secq M.P."/>
            <person name="Napoli C."/>
            <person name="Obornik M."/>
            <person name="Parker M.S."/>
            <person name="Petit J.L."/>
            <person name="Porcel B.M."/>
            <person name="Poulsen N."/>
            <person name="Robison M."/>
            <person name="Rychlewski L."/>
            <person name="Rynearson T.A."/>
            <person name="Schmutz J."/>
            <person name="Shapiro H."/>
            <person name="Siaut M."/>
            <person name="Stanley M."/>
            <person name="Sussman M.R."/>
            <person name="Taylor A.R."/>
            <person name="Vardi A."/>
            <person name="von Dassow P."/>
            <person name="Vyverman W."/>
            <person name="Willis A."/>
            <person name="Wyrwicz L.S."/>
            <person name="Rokhsar D.S."/>
            <person name="Weissenbach J."/>
            <person name="Armbrust E.V."/>
            <person name="Green B.R."/>
            <person name="Van de Peer Y."/>
            <person name="Grigoriev I.V."/>
        </authorList>
    </citation>
    <scope>NUCLEOTIDE SEQUENCE [LARGE SCALE GENOMIC DNA]</scope>
    <source>
        <strain evidence="10 11">CCAP 1055/1</strain>
    </source>
</reference>
<dbReference type="InterPro" id="IPR011009">
    <property type="entry name" value="Kinase-like_dom_sf"/>
</dbReference>
<keyword evidence="5 7" id="KW-0067">ATP-binding</keyword>
<evidence type="ECO:0000256" key="2">
    <source>
        <dbReference type="ARBA" id="ARBA00022679"/>
    </source>
</evidence>
<dbReference type="PROSITE" id="PS50011">
    <property type="entry name" value="PROTEIN_KINASE_DOM"/>
    <property type="match status" value="1"/>
</dbReference>
<feature type="binding site" evidence="7">
    <location>
        <position position="109"/>
    </location>
    <ligand>
        <name>ATP</name>
        <dbReference type="ChEBI" id="CHEBI:30616"/>
    </ligand>
</feature>
<dbReference type="SUPFAM" id="SSF56112">
    <property type="entry name" value="Protein kinase-like (PK-like)"/>
    <property type="match status" value="1"/>
</dbReference>
<dbReference type="OrthoDB" id="164533at2759"/>
<dbReference type="PROSITE" id="PS00108">
    <property type="entry name" value="PROTEIN_KINASE_ST"/>
    <property type="match status" value="1"/>
</dbReference>
<dbReference type="Gene3D" id="3.30.200.20">
    <property type="entry name" value="Phosphorylase Kinase, domain 1"/>
    <property type="match status" value="1"/>
</dbReference>
<dbReference type="AlphaFoldDB" id="B7GE94"/>
<feature type="cross-link" description="Glycyl lysine isopeptide (Lys-Gly) (interchain with G-Cter in SUMO2)" evidence="8">
    <location>
        <position position="214"/>
    </location>
</feature>
<evidence type="ECO:0000259" key="9">
    <source>
        <dbReference type="PROSITE" id="PS50011"/>
    </source>
</evidence>
<evidence type="ECO:0000256" key="1">
    <source>
        <dbReference type="ARBA" id="ARBA00022527"/>
    </source>
</evidence>
<dbReference type="Pfam" id="PF00069">
    <property type="entry name" value="Pkinase"/>
    <property type="match status" value="1"/>
</dbReference>
<dbReference type="STRING" id="556484.B7GE94"/>
<dbReference type="GeneID" id="7199325"/>